<dbReference type="Proteomes" id="UP000030185">
    <property type="component" value="Unassembled WGS sequence"/>
</dbReference>
<accession>A0A098LIC2</accession>
<keyword evidence="2" id="KW-1185">Reference proteome</keyword>
<name>A0A098LIC2_9BACT</name>
<gene>
    <name evidence="1" type="ORF">MYP_3017</name>
</gene>
<evidence type="ECO:0000313" key="2">
    <source>
        <dbReference type="Proteomes" id="UP000030185"/>
    </source>
</evidence>
<sequence length="70" mass="8485">MVGENILRKREIFQVVIKLNIKTKDFDRIYVYKSSLVALFLKDELKKYVFISFCKRESLTELINMFNQYL</sequence>
<dbReference type="AlphaFoldDB" id="A0A098LIC2"/>
<reference evidence="1 2" key="1">
    <citation type="submission" date="2014-09" db="EMBL/GenBank/DDBJ databases">
        <title>Sporocytophaga myxococcoides PG-01 genome sequencing.</title>
        <authorList>
            <person name="Liu L."/>
            <person name="Gao P.J."/>
            <person name="Chen G.J."/>
            <person name="Wang L.S."/>
        </authorList>
    </citation>
    <scope>NUCLEOTIDE SEQUENCE [LARGE SCALE GENOMIC DNA]</scope>
    <source>
        <strain evidence="1 2">PG-01</strain>
    </source>
</reference>
<dbReference type="EMBL" id="BBLT01000006">
    <property type="protein sequence ID" value="GAL85788.1"/>
    <property type="molecule type" value="Genomic_DNA"/>
</dbReference>
<comment type="caution">
    <text evidence="1">The sequence shown here is derived from an EMBL/GenBank/DDBJ whole genome shotgun (WGS) entry which is preliminary data.</text>
</comment>
<proteinExistence type="predicted"/>
<evidence type="ECO:0000313" key="1">
    <source>
        <dbReference type="EMBL" id="GAL85788.1"/>
    </source>
</evidence>
<dbReference type="STRING" id="153721.MYP_3017"/>
<organism evidence="1 2">
    <name type="scientific">Sporocytophaga myxococcoides</name>
    <dbReference type="NCBI Taxonomy" id="153721"/>
    <lineage>
        <taxon>Bacteria</taxon>
        <taxon>Pseudomonadati</taxon>
        <taxon>Bacteroidota</taxon>
        <taxon>Cytophagia</taxon>
        <taxon>Cytophagales</taxon>
        <taxon>Cytophagaceae</taxon>
        <taxon>Sporocytophaga</taxon>
    </lineage>
</organism>
<protein>
    <submittedName>
        <fullName evidence="1">Uncharacterized protein</fullName>
    </submittedName>
</protein>